<organism evidence="4 5">
    <name type="scientific">Corynebacterium halotolerans YIM 70093 = DSM 44683</name>
    <dbReference type="NCBI Taxonomy" id="1121362"/>
    <lineage>
        <taxon>Bacteria</taxon>
        <taxon>Bacillati</taxon>
        <taxon>Actinomycetota</taxon>
        <taxon>Actinomycetes</taxon>
        <taxon>Mycobacteriales</taxon>
        <taxon>Corynebacteriaceae</taxon>
        <taxon>Corynebacterium</taxon>
    </lineage>
</organism>
<dbReference type="HOGENOM" id="CLU_030406_0_0_11"/>
<dbReference type="InterPro" id="IPR003870">
    <property type="entry name" value="DUF222"/>
</dbReference>
<dbReference type="KEGG" id="chn:A605_11955"/>
<dbReference type="GO" id="GO:0008270">
    <property type="term" value="F:zinc ion binding"/>
    <property type="evidence" value="ECO:0007669"/>
    <property type="project" value="InterPro"/>
</dbReference>
<name>M1NV68_9CORY</name>
<evidence type="ECO:0000313" key="5">
    <source>
        <dbReference type="Proteomes" id="UP000011723"/>
    </source>
</evidence>
<comment type="similarity">
    <text evidence="1">Belongs to the Rv1128c/1148c/1588c/1702c/1945/3466 family.</text>
</comment>
<proteinExistence type="inferred from homology"/>
<dbReference type="GO" id="GO:0003676">
    <property type="term" value="F:nucleic acid binding"/>
    <property type="evidence" value="ECO:0007669"/>
    <property type="project" value="InterPro"/>
</dbReference>
<keyword evidence="5" id="KW-1185">Reference proteome</keyword>
<feature type="compositionally biased region" description="Basic and acidic residues" evidence="2">
    <location>
        <begin position="122"/>
        <end position="148"/>
    </location>
</feature>
<dbReference type="Pfam" id="PF02720">
    <property type="entry name" value="DUF222"/>
    <property type="match status" value="1"/>
</dbReference>
<dbReference type="SMART" id="SM00507">
    <property type="entry name" value="HNHc"/>
    <property type="match status" value="1"/>
</dbReference>
<sequence>MNVIMGAAEDIARCVDQIEAGLAGLAGHLVDPSAVAFDEIREHFERLEQVVAGKSYLDAAFAFIAQEADAGRRVGSTKVVDYLTKRLGLSTAEAWSRVSQARSLFTPPEPPKPEPVEGSESEGERVARERAEREAQERARREREAQERMREKLRKEKAAAERLKLIERELEQLSLHAVPGRHVIYEQALEESRRRSPEDLRAWVRERVRHANAAGRRPDGARDLFAALRKRRIRFSRPDADGGVAFSGYLPADSAAKLKVALDPARKPEHLASVPPEEDKRTLDQRRADQLDHILTGYLSGEGARPGGIGSIVVSTTIDDLDSLSLDSRFPTNTGDLLNPLELLRLGAAGTDYLCLFDKDAVVPLAMGRARRTATLEQRIALLAAELVCTDPGCDRPETDCDAHHLVPWVQGGRTDVENLTLRCRKHHGNNNDARDGSGGMGHAERDPVTGRVGHRWAGAADVEVNDTVAQQRSAADKLRRRGRPGEPPGNRPGESPGDPSARPSGPSSDPPPDEPTLFDRSA</sequence>
<dbReference type="Proteomes" id="UP000011723">
    <property type="component" value="Chromosome"/>
</dbReference>
<accession>M1NV68</accession>
<dbReference type="GO" id="GO:0004519">
    <property type="term" value="F:endonuclease activity"/>
    <property type="evidence" value="ECO:0007669"/>
    <property type="project" value="InterPro"/>
</dbReference>
<dbReference type="Pfam" id="PF01844">
    <property type="entry name" value="HNH"/>
    <property type="match status" value="1"/>
</dbReference>
<evidence type="ECO:0000256" key="2">
    <source>
        <dbReference type="SAM" id="MobiDB-lite"/>
    </source>
</evidence>
<feature type="domain" description="HNH nuclease" evidence="3">
    <location>
        <begin position="377"/>
        <end position="429"/>
    </location>
</feature>
<dbReference type="EMBL" id="CP003697">
    <property type="protein sequence ID" value="AGF73387.1"/>
    <property type="molecule type" value="Genomic_DNA"/>
</dbReference>
<feature type="compositionally biased region" description="Low complexity" evidence="2">
    <location>
        <begin position="492"/>
        <end position="508"/>
    </location>
</feature>
<evidence type="ECO:0000313" key="4">
    <source>
        <dbReference type="EMBL" id="AGF73387.1"/>
    </source>
</evidence>
<feature type="region of interest" description="Disordered" evidence="2">
    <location>
        <begin position="428"/>
        <end position="523"/>
    </location>
</feature>
<protein>
    <recommendedName>
        <fullName evidence="3">HNH nuclease domain-containing protein</fullName>
    </recommendedName>
</protein>
<reference evidence="4 5" key="1">
    <citation type="journal article" date="2012" name="Stand. Genomic Sci.">
        <title>Genome sequence of the halotolerant bacterium Corynebacterium halotolerans type strain YIM 70093(T) (= DSM 44683(T)).</title>
        <authorList>
            <person name="Ruckert C."/>
            <person name="Albersmeier A."/>
            <person name="Al-Dilaimi A."/>
            <person name="Niehaus K."/>
            <person name="Szczepanowski R."/>
            <person name="Kalinowski J."/>
        </authorList>
    </citation>
    <scope>NUCLEOTIDE SEQUENCE [LARGE SCALE GENOMIC DNA]</scope>
    <source>
        <strain evidence="4">YIM 70093</strain>
    </source>
</reference>
<dbReference type="Gene3D" id="1.10.30.50">
    <property type="match status" value="1"/>
</dbReference>
<evidence type="ECO:0000256" key="1">
    <source>
        <dbReference type="ARBA" id="ARBA00023450"/>
    </source>
</evidence>
<dbReference type="CDD" id="cd00085">
    <property type="entry name" value="HNHc"/>
    <property type="match status" value="1"/>
</dbReference>
<dbReference type="InterPro" id="IPR003615">
    <property type="entry name" value="HNH_nuc"/>
</dbReference>
<dbReference type="PATRIC" id="fig|1121362.3.peg.2427"/>
<gene>
    <name evidence="4" type="ORF">A605_11955</name>
</gene>
<evidence type="ECO:0000259" key="3">
    <source>
        <dbReference type="SMART" id="SM00507"/>
    </source>
</evidence>
<dbReference type="eggNOG" id="COG1403">
    <property type="taxonomic scope" value="Bacteria"/>
</dbReference>
<dbReference type="AlphaFoldDB" id="M1NV68"/>
<dbReference type="STRING" id="1121362.A605_11955"/>
<dbReference type="InterPro" id="IPR002711">
    <property type="entry name" value="HNH"/>
</dbReference>
<feature type="region of interest" description="Disordered" evidence="2">
    <location>
        <begin position="101"/>
        <end position="148"/>
    </location>
</feature>